<name>A0A517MSE9_9BACT</name>
<dbReference type="Pfam" id="PF07876">
    <property type="entry name" value="Dabb"/>
    <property type="match status" value="1"/>
</dbReference>
<dbReference type="SUPFAM" id="SSF54909">
    <property type="entry name" value="Dimeric alpha+beta barrel"/>
    <property type="match status" value="1"/>
</dbReference>
<dbReference type="KEGG" id="amob:HG15A2_10650"/>
<gene>
    <name evidence="2" type="ORF">HG15A2_10650</name>
</gene>
<dbReference type="PROSITE" id="PS51502">
    <property type="entry name" value="S_R_A_B_BARREL"/>
    <property type="match status" value="1"/>
</dbReference>
<organism evidence="2 3">
    <name type="scientific">Adhaeretor mobilis</name>
    <dbReference type="NCBI Taxonomy" id="1930276"/>
    <lineage>
        <taxon>Bacteria</taxon>
        <taxon>Pseudomonadati</taxon>
        <taxon>Planctomycetota</taxon>
        <taxon>Planctomycetia</taxon>
        <taxon>Pirellulales</taxon>
        <taxon>Lacipirellulaceae</taxon>
        <taxon>Adhaeretor</taxon>
    </lineage>
</organism>
<dbReference type="OrthoDB" id="8114960at2"/>
<dbReference type="InterPro" id="IPR013097">
    <property type="entry name" value="Dabb"/>
</dbReference>
<dbReference type="AlphaFoldDB" id="A0A517MSE9"/>
<feature type="domain" description="Stress-response A/B barrel" evidence="1">
    <location>
        <begin position="9"/>
        <end position="105"/>
    </location>
</feature>
<proteinExistence type="predicted"/>
<dbReference type="SMART" id="SM00886">
    <property type="entry name" value="Dabb"/>
    <property type="match status" value="1"/>
</dbReference>
<evidence type="ECO:0000313" key="2">
    <source>
        <dbReference type="EMBL" id="QDS97798.1"/>
    </source>
</evidence>
<dbReference type="Proteomes" id="UP000319852">
    <property type="component" value="Chromosome"/>
</dbReference>
<dbReference type="RefSeq" id="WP_145058460.1">
    <property type="nucleotide sequence ID" value="NZ_CP036263.1"/>
</dbReference>
<keyword evidence="3" id="KW-1185">Reference proteome</keyword>
<dbReference type="Gene3D" id="3.30.70.100">
    <property type="match status" value="1"/>
</dbReference>
<evidence type="ECO:0000259" key="1">
    <source>
        <dbReference type="PROSITE" id="PS51502"/>
    </source>
</evidence>
<sequence length="107" mass="11979">MKNSDSLPLVHSVYFTLKDSSAESCEKFRAACRKYLAGHPGSVHFSAGYLADQYDRPVNDREFHVAVVGVFENAAAHDAYQVSDRHNQFLAEQAENWSQVRVFDAVG</sequence>
<dbReference type="InterPro" id="IPR011008">
    <property type="entry name" value="Dimeric_a/b-barrel"/>
</dbReference>
<evidence type="ECO:0000313" key="3">
    <source>
        <dbReference type="Proteomes" id="UP000319852"/>
    </source>
</evidence>
<protein>
    <submittedName>
        <fullName evidence="2">Stress responsive A/B Barrel Domain protein</fullName>
    </submittedName>
</protein>
<accession>A0A517MSE9</accession>
<reference evidence="2 3" key="1">
    <citation type="submission" date="2019-02" db="EMBL/GenBank/DDBJ databases">
        <title>Deep-cultivation of Planctomycetes and their phenomic and genomic characterization uncovers novel biology.</title>
        <authorList>
            <person name="Wiegand S."/>
            <person name="Jogler M."/>
            <person name="Boedeker C."/>
            <person name="Pinto D."/>
            <person name="Vollmers J."/>
            <person name="Rivas-Marin E."/>
            <person name="Kohn T."/>
            <person name="Peeters S.H."/>
            <person name="Heuer A."/>
            <person name="Rast P."/>
            <person name="Oberbeckmann S."/>
            <person name="Bunk B."/>
            <person name="Jeske O."/>
            <person name="Meyerdierks A."/>
            <person name="Storesund J.E."/>
            <person name="Kallscheuer N."/>
            <person name="Luecker S."/>
            <person name="Lage O.M."/>
            <person name="Pohl T."/>
            <person name="Merkel B.J."/>
            <person name="Hornburger P."/>
            <person name="Mueller R.-W."/>
            <person name="Bruemmer F."/>
            <person name="Labrenz M."/>
            <person name="Spormann A.M."/>
            <person name="Op den Camp H."/>
            <person name="Overmann J."/>
            <person name="Amann R."/>
            <person name="Jetten M.S.M."/>
            <person name="Mascher T."/>
            <person name="Medema M.H."/>
            <person name="Devos D.P."/>
            <person name="Kaster A.-K."/>
            <person name="Ovreas L."/>
            <person name="Rohde M."/>
            <person name="Galperin M.Y."/>
            <person name="Jogler C."/>
        </authorList>
    </citation>
    <scope>NUCLEOTIDE SEQUENCE [LARGE SCALE GENOMIC DNA]</scope>
    <source>
        <strain evidence="2 3">HG15A2</strain>
    </source>
</reference>
<dbReference type="EMBL" id="CP036263">
    <property type="protein sequence ID" value="QDS97798.1"/>
    <property type="molecule type" value="Genomic_DNA"/>
</dbReference>